<dbReference type="InterPro" id="IPR030689">
    <property type="entry name" value="Cytochrome_b"/>
</dbReference>
<evidence type="ECO:0000256" key="8">
    <source>
        <dbReference type="ARBA" id="ARBA00022692"/>
    </source>
</evidence>
<feature type="binding site" description="axial binding residue" evidence="19">
    <location>
        <position position="84"/>
    </location>
    <ligand>
        <name>heme b</name>
        <dbReference type="ChEBI" id="CHEBI:60344"/>
        <label>b562</label>
    </ligand>
    <ligandPart>
        <name>Fe</name>
        <dbReference type="ChEBI" id="CHEBI:18248"/>
    </ligandPart>
</feature>
<evidence type="ECO:0000256" key="19">
    <source>
        <dbReference type="PIRSR" id="PIRSR038885-2"/>
    </source>
</evidence>
<name>A0A6G6BK58_SYSSP</name>
<feature type="transmembrane region" description="Helical" evidence="20">
    <location>
        <begin position="37"/>
        <end position="58"/>
    </location>
</feature>
<keyword evidence="6 19" id="KW-0349">Heme</keyword>
<dbReference type="Gene3D" id="1.20.810.10">
    <property type="entry name" value="Cytochrome Bc1 Complex, Chain C"/>
    <property type="match status" value="1"/>
</dbReference>
<dbReference type="AlphaFoldDB" id="A0A6G6BK58"/>
<feature type="transmembrane region" description="Helical" evidence="20">
    <location>
        <begin position="289"/>
        <end position="308"/>
    </location>
</feature>
<evidence type="ECO:0000256" key="5">
    <source>
        <dbReference type="ARBA" id="ARBA00022448"/>
    </source>
</evidence>
<comment type="similarity">
    <text evidence="17 20">Belongs to the cytochrome b family.</text>
</comment>
<evidence type="ECO:0000256" key="9">
    <source>
        <dbReference type="ARBA" id="ARBA00022723"/>
    </source>
</evidence>
<keyword evidence="7 20" id="KW-0679">Respiratory chain</keyword>
<keyword evidence="14" id="KW-0830">Ubiquinone</keyword>
<feature type="transmembrane region" description="Helical" evidence="20">
    <location>
        <begin position="352"/>
        <end position="373"/>
    </location>
</feature>
<dbReference type="PROSITE" id="PS51002">
    <property type="entry name" value="CYTB_NTER"/>
    <property type="match status" value="1"/>
</dbReference>
<feature type="transmembrane region" description="Helical" evidence="20">
    <location>
        <begin position="78"/>
        <end position="100"/>
    </location>
</feature>
<dbReference type="GO" id="GO:0045275">
    <property type="term" value="C:respiratory chain complex III"/>
    <property type="evidence" value="ECO:0007669"/>
    <property type="project" value="InterPro"/>
</dbReference>
<comment type="function">
    <text evidence="1 20">Component of the ubiquinol-cytochrome c reductase complex (complex III or cytochrome b-c1 complex) that is part of the mitochondrial respiratory chain. The b-c1 complex mediates electron transfer from ubiquinol to cytochrome c. Contributes to the generation of a proton gradient across the mitochondrial membrane that is then used for ATP synthesis.</text>
</comment>
<evidence type="ECO:0000256" key="17">
    <source>
        <dbReference type="ARBA" id="ARBA00061233"/>
    </source>
</evidence>
<dbReference type="CDD" id="cd00284">
    <property type="entry name" value="Cytochrome_b_N"/>
    <property type="match status" value="1"/>
</dbReference>
<feature type="binding site" evidence="18">
    <location>
        <position position="202"/>
    </location>
    <ligand>
        <name>a ubiquinone</name>
        <dbReference type="ChEBI" id="CHEBI:16389"/>
    </ligand>
</feature>
<evidence type="ECO:0000259" key="21">
    <source>
        <dbReference type="PROSITE" id="PS51002"/>
    </source>
</evidence>
<dbReference type="SUPFAM" id="SSF81648">
    <property type="entry name" value="a domain/subunit of cytochrome bc1 complex (Ubiquinol-cytochrome c reductase)"/>
    <property type="match status" value="1"/>
</dbReference>
<keyword evidence="13 19" id="KW-0408">Iron</keyword>
<accession>A0A6G6BK58</accession>
<dbReference type="GO" id="GO:0046872">
    <property type="term" value="F:metal ion binding"/>
    <property type="evidence" value="ECO:0007669"/>
    <property type="project" value="UniProtKB-UniRule"/>
</dbReference>
<organism evidence="23">
    <name type="scientific">Systolederus spicupennis</name>
    <name type="common">Pygmy grasshopper</name>
    <dbReference type="NCBI Taxonomy" id="510019"/>
    <lineage>
        <taxon>Eukaryota</taxon>
        <taxon>Metazoa</taxon>
        <taxon>Ecdysozoa</taxon>
        <taxon>Arthropoda</taxon>
        <taxon>Hexapoda</taxon>
        <taxon>Insecta</taxon>
        <taxon>Pterygota</taxon>
        <taxon>Neoptera</taxon>
        <taxon>Polyneoptera</taxon>
        <taxon>Orthoptera</taxon>
        <taxon>Caelifera</taxon>
        <taxon>Acrididea</taxon>
        <taxon>Tetrigoidea</taxon>
        <taxon>Tetrigidae</taxon>
        <taxon>Metrodorinae</taxon>
        <taxon>Systolederus</taxon>
    </lineage>
</organism>
<feature type="transmembrane region" description="Helical" evidence="20">
    <location>
        <begin position="112"/>
        <end position="134"/>
    </location>
</feature>
<dbReference type="InterPro" id="IPR048260">
    <property type="entry name" value="Cytochrome_b_C_euk/bac"/>
</dbReference>
<dbReference type="PROSITE" id="PS51003">
    <property type="entry name" value="CYTB_CTER"/>
    <property type="match status" value="1"/>
</dbReference>
<dbReference type="EMBL" id="MN083179">
    <property type="protein sequence ID" value="QID48469.1"/>
    <property type="molecule type" value="Genomic_DNA"/>
</dbReference>
<dbReference type="InterPro" id="IPR016174">
    <property type="entry name" value="Di-haem_cyt_TM"/>
</dbReference>
<feature type="transmembrane region" description="Helical" evidence="20">
    <location>
        <begin position="179"/>
        <end position="201"/>
    </location>
</feature>
<comment type="subunit">
    <text evidence="3">The main subunits of complex b-c1 are: cytochrome b, cytochrome c1 and the Rieske protein.</text>
</comment>
<comment type="cofactor">
    <cofactor evidence="19">
        <name>heme</name>
        <dbReference type="ChEBI" id="CHEBI:30413"/>
    </cofactor>
    <text evidence="19">Binds 2 heme groups non-covalently.</text>
</comment>
<feature type="transmembrane region" description="Helical" evidence="20">
    <location>
        <begin position="221"/>
        <end position="243"/>
    </location>
</feature>
<dbReference type="Pfam" id="PF00032">
    <property type="entry name" value="Cytochrom_B_C"/>
    <property type="match status" value="1"/>
</dbReference>
<evidence type="ECO:0000256" key="12">
    <source>
        <dbReference type="ARBA" id="ARBA00022989"/>
    </source>
</evidence>
<evidence type="ECO:0000256" key="16">
    <source>
        <dbReference type="ARBA" id="ARBA00023136"/>
    </source>
</evidence>
<dbReference type="InterPro" id="IPR027387">
    <property type="entry name" value="Cytb/b6-like_sf"/>
</dbReference>
<geneLocation type="mitochondrion" evidence="23"/>
<keyword evidence="5 20" id="KW-0813">Transport</keyword>
<dbReference type="GO" id="GO:0006122">
    <property type="term" value="P:mitochondrial electron transport, ubiquinol to cytochrome c"/>
    <property type="evidence" value="ECO:0007669"/>
    <property type="project" value="TreeGrafter"/>
</dbReference>
<evidence type="ECO:0000256" key="13">
    <source>
        <dbReference type="ARBA" id="ARBA00023004"/>
    </source>
</evidence>
<dbReference type="PANTHER" id="PTHR19271">
    <property type="entry name" value="CYTOCHROME B"/>
    <property type="match status" value="1"/>
</dbReference>
<dbReference type="GO" id="GO:0008121">
    <property type="term" value="F:quinol-cytochrome-c reductase activity"/>
    <property type="evidence" value="ECO:0007669"/>
    <property type="project" value="InterPro"/>
</dbReference>
<dbReference type="InterPro" id="IPR036150">
    <property type="entry name" value="Cyt_b/b6_C_sf"/>
</dbReference>
<keyword evidence="9 19" id="KW-0479">Metal-binding</keyword>
<feature type="transmembrane region" description="Helical" evidence="20">
    <location>
        <begin position="324"/>
        <end position="340"/>
    </location>
</feature>
<comment type="cofactor">
    <cofactor evidence="20">
        <name>heme b</name>
        <dbReference type="ChEBI" id="CHEBI:60344"/>
    </cofactor>
    <text evidence="20">Binds 2 heme groups non-covalently.</text>
</comment>
<evidence type="ECO:0000256" key="20">
    <source>
        <dbReference type="RuleBase" id="RU362117"/>
    </source>
</evidence>
<dbReference type="InterPro" id="IPR048259">
    <property type="entry name" value="Cytochrome_b_N_euk/bac"/>
</dbReference>
<evidence type="ECO:0000256" key="3">
    <source>
        <dbReference type="ARBA" id="ARBA00011649"/>
    </source>
</evidence>
<dbReference type="InterPro" id="IPR005798">
    <property type="entry name" value="Cyt_b/b6_C"/>
</dbReference>
<evidence type="ECO:0000256" key="7">
    <source>
        <dbReference type="ARBA" id="ARBA00022660"/>
    </source>
</evidence>
<evidence type="ECO:0000256" key="18">
    <source>
        <dbReference type="PIRSR" id="PIRSR038885-1"/>
    </source>
</evidence>
<evidence type="ECO:0000256" key="6">
    <source>
        <dbReference type="ARBA" id="ARBA00022617"/>
    </source>
</evidence>
<dbReference type="InterPro" id="IPR005797">
    <property type="entry name" value="Cyt_b/b6_N"/>
</dbReference>
<evidence type="ECO:0000256" key="10">
    <source>
        <dbReference type="ARBA" id="ARBA00022792"/>
    </source>
</evidence>
<evidence type="ECO:0000313" key="23">
    <source>
        <dbReference type="EMBL" id="QID48469.1"/>
    </source>
</evidence>
<evidence type="ECO:0000256" key="1">
    <source>
        <dbReference type="ARBA" id="ARBA00002566"/>
    </source>
</evidence>
<evidence type="ECO:0000256" key="11">
    <source>
        <dbReference type="ARBA" id="ARBA00022982"/>
    </source>
</evidence>
<keyword evidence="16 20" id="KW-0472">Membrane</keyword>
<keyword evidence="8 20" id="KW-0812">Transmembrane</keyword>
<dbReference type="CDD" id="cd00290">
    <property type="entry name" value="cytochrome_b_C"/>
    <property type="match status" value="1"/>
</dbReference>
<evidence type="ECO:0000259" key="22">
    <source>
        <dbReference type="PROSITE" id="PS51003"/>
    </source>
</evidence>
<dbReference type="SUPFAM" id="SSF81342">
    <property type="entry name" value="Transmembrane di-heme cytochromes"/>
    <property type="match status" value="1"/>
</dbReference>
<feature type="binding site" description="axial binding residue" evidence="19">
    <location>
        <position position="98"/>
    </location>
    <ligand>
        <name>heme b</name>
        <dbReference type="ChEBI" id="CHEBI:60344"/>
        <label>b566</label>
    </ligand>
    <ligandPart>
        <name>Fe</name>
        <dbReference type="ChEBI" id="CHEBI:18248"/>
    </ligandPart>
</feature>
<feature type="domain" description="Cytochrome b/b6 C-terminal region profile" evidence="22">
    <location>
        <begin position="211"/>
        <end position="379"/>
    </location>
</feature>
<sequence length="379" mass="44067">MNKPLRKNLKLIQIINNTLIDLPTPSNISMWWNFGSLLGLCLVIQITTGLFLAMHYTADIEMAFKSVIHICRNVNNGWLMRTMHMNGASLFFICLYMHVGRGLYYKSYMLKETWIVGVMIMFLTMATAFIGYVLPWGQMSFWGATVITNLLSAIPYVGEMIVQWIWGGFAVDNPTLSRFFSLHFIMPFMIMMMVMIHLMILHHTGSNNPLGVNSNTEKISFHPFFSLKDSITMIIALMMLMLISLQQPYMLGDPDNFIKANPLVTPPHIQPEWYFLFAYAILRSIPNKLGGVVALMMSIMILLIMPFYNKSKFQGTQFYPMNQIWFWTMVTTVIMLTWIGKQPVEEPYIKMGQMLTLTYFLYFMTNSWMMNIWDNMMMK</sequence>
<keyword evidence="11 20" id="KW-0249">Electron transport</keyword>
<feature type="binding site" description="axial binding residue" evidence="19">
    <location>
        <position position="183"/>
    </location>
    <ligand>
        <name>heme b</name>
        <dbReference type="ChEBI" id="CHEBI:60344"/>
        <label>b562</label>
    </ligand>
    <ligandPart>
        <name>Fe</name>
        <dbReference type="ChEBI" id="CHEBI:18248"/>
    </ligandPart>
</feature>
<reference evidence="23" key="1">
    <citation type="submission" date="2019-06" db="EMBL/GenBank/DDBJ databases">
        <title>MtOrt: An empirical mitochondrial amino acid substitution model for evolutionary studies of Orthoptera insects.</title>
        <authorList>
            <person name="Chang H."/>
            <person name="Nie Y."/>
            <person name="Zhang N."/>
            <person name="Zhang X."/>
            <person name="Sun H."/>
            <person name="Mao Y."/>
            <person name="Q Z."/>
            <person name="Huang Y."/>
        </authorList>
    </citation>
    <scope>NUCLEOTIDE SEQUENCE</scope>
</reference>
<dbReference type="GO" id="GO:0016491">
    <property type="term" value="F:oxidoreductase activity"/>
    <property type="evidence" value="ECO:0007669"/>
    <property type="project" value="UniProtKB-UniRule"/>
</dbReference>
<dbReference type="FunFam" id="1.20.810.10:FF:000002">
    <property type="entry name" value="Cytochrome b"/>
    <property type="match status" value="1"/>
</dbReference>
<feature type="binding site" description="axial binding residue" evidence="19">
    <location>
        <position position="197"/>
    </location>
    <ligand>
        <name>heme b</name>
        <dbReference type="ChEBI" id="CHEBI:60344"/>
        <label>b566</label>
    </ligand>
    <ligandPart>
        <name>Fe</name>
        <dbReference type="ChEBI" id="CHEBI:18248"/>
    </ligandPart>
</feature>
<dbReference type="PIRSF" id="PIRSF038885">
    <property type="entry name" value="COB"/>
    <property type="match status" value="1"/>
</dbReference>
<comment type="subcellular location">
    <subcellularLocation>
        <location evidence="2">Mitochondrion inner membrane</location>
        <topology evidence="2">Multi-pass membrane protein</topology>
    </subcellularLocation>
</comment>
<evidence type="ECO:0000256" key="4">
    <source>
        <dbReference type="ARBA" id="ARBA00013531"/>
    </source>
</evidence>
<evidence type="ECO:0000256" key="15">
    <source>
        <dbReference type="ARBA" id="ARBA00023128"/>
    </source>
</evidence>
<evidence type="ECO:0000256" key="2">
    <source>
        <dbReference type="ARBA" id="ARBA00004448"/>
    </source>
</evidence>
<protein>
    <recommendedName>
        <fullName evidence="4 20">Cytochrome b</fullName>
    </recommendedName>
</protein>
<feature type="domain" description="Cytochrome b/b6 N-terminal region profile" evidence="21">
    <location>
        <begin position="1"/>
        <end position="210"/>
    </location>
</feature>
<proteinExistence type="inferred from homology"/>
<keyword evidence="10" id="KW-0999">Mitochondrion inner membrane</keyword>
<dbReference type="GO" id="GO:0005743">
    <property type="term" value="C:mitochondrial inner membrane"/>
    <property type="evidence" value="ECO:0007669"/>
    <property type="project" value="UniProtKB-SubCell"/>
</dbReference>
<gene>
    <name evidence="23" type="primary">CYTB</name>
</gene>
<feature type="transmembrane region" description="Helical" evidence="20">
    <location>
        <begin position="140"/>
        <end position="158"/>
    </location>
</feature>
<dbReference type="Pfam" id="PF00033">
    <property type="entry name" value="Cytochrome_B"/>
    <property type="match status" value="1"/>
</dbReference>
<dbReference type="PANTHER" id="PTHR19271:SF16">
    <property type="entry name" value="CYTOCHROME B"/>
    <property type="match status" value="1"/>
</dbReference>
<keyword evidence="12 20" id="KW-1133">Transmembrane helix</keyword>
<evidence type="ECO:0000256" key="14">
    <source>
        <dbReference type="ARBA" id="ARBA00023075"/>
    </source>
</evidence>
<keyword evidence="15 20" id="KW-0496">Mitochondrion</keyword>